<reference evidence="1 2" key="2">
    <citation type="journal article" date="2013" name="Genome Announc.">
        <title>Genome Sequence of Growth-Improving Paenibacillus mucilaginosus Strain KNP414.</title>
        <authorList>
            <person name="Lu J.J."/>
            <person name="Wang J.F."/>
            <person name="Hu X.F."/>
        </authorList>
    </citation>
    <scope>NUCLEOTIDE SEQUENCE [LARGE SCALE GENOMIC DNA]</scope>
    <source>
        <strain evidence="1 2">KNP414</strain>
    </source>
</reference>
<dbReference type="Proteomes" id="UP000006620">
    <property type="component" value="Chromosome"/>
</dbReference>
<accession>F8FNC8</accession>
<dbReference type="KEGG" id="pms:KNP414_00340"/>
<evidence type="ECO:0000313" key="2">
    <source>
        <dbReference type="Proteomes" id="UP000006620"/>
    </source>
</evidence>
<name>F8FNC8_PAEMK</name>
<dbReference type="PATRIC" id="fig|1036673.3.peg.297"/>
<evidence type="ECO:0000313" key="1">
    <source>
        <dbReference type="EMBL" id="AEI38965.1"/>
    </source>
</evidence>
<gene>
    <name evidence="1" type="ordered locus">KNP414_00340</name>
</gene>
<organism evidence="1 2">
    <name type="scientific">Paenibacillus mucilaginosus (strain KNP414)</name>
    <dbReference type="NCBI Taxonomy" id="1036673"/>
    <lineage>
        <taxon>Bacteria</taxon>
        <taxon>Bacillati</taxon>
        <taxon>Bacillota</taxon>
        <taxon>Bacilli</taxon>
        <taxon>Bacillales</taxon>
        <taxon>Paenibacillaceae</taxon>
        <taxon>Paenibacillus</taxon>
    </lineage>
</organism>
<reference evidence="2" key="1">
    <citation type="submission" date="2011-06" db="EMBL/GenBank/DDBJ databases">
        <title>Complete genome sequence of Paenibacillus mucilaginosus KNP414.</title>
        <authorList>
            <person name="Wang J."/>
            <person name="Hu S."/>
            <person name="Hu X."/>
            <person name="Zhang B."/>
            <person name="Dong D."/>
            <person name="Zhang S."/>
            <person name="Zhao K."/>
            <person name="Wu D."/>
        </authorList>
    </citation>
    <scope>NUCLEOTIDE SEQUENCE [LARGE SCALE GENOMIC DNA]</scope>
    <source>
        <strain evidence="2">KNP414</strain>
    </source>
</reference>
<sequence length="64" mass="7143">MGRIKGPLCLLCRSGSIHKKERSGASRFRSLIICGECPCTDPFLNPFVLQPLGFFRPQVSPSHR</sequence>
<dbReference type="HOGENOM" id="CLU_2863567_0_0_9"/>
<dbReference type="AlphaFoldDB" id="F8FNC8"/>
<dbReference type="EMBL" id="CP002869">
    <property type="protein sequence ID" value="AEI38965.1"/>
    <property type="molecule type" value="Genomic_DNA"/>
</dbReference>
<protein>
    <submittedName>
        <fullName evidence="1">Uncharacterized protein</fullName>
    </submittedName>
</protein>
<proteinExistence type="predicted"/>